<keyword evidence="2" id="KW-1185">Reference proteome</keyword>
<dbReference type="AlphaFoldDB" id="U4LVT0"/>
<evidence type="ECO:0000313" key="2">
    <source>
        <dbReference type="Proteomes" id="UP000018144"/>
    </source>
</evidence>
<gene>
    <name evidence="1" type="ORF">PCON_04360</name>
</gene>
<accession>U4LVT0</accession>
<reference evidence="1 2" key="1">
    <citation type="journal article" date="2013" name="PLoS Genet.">
        <title>The genome and development-dependent transcriptomes of Pyronema confluens: a window into fungal evolution.</title>
        <authorList>
            <person name="Traeger S."/>
            <person name="Altegoer F."/>
            <person name="Freitag M."/>
            <person name="Gabaldon T."/>
            <person name="Kempken F."/>
            <person name="Kumar A."/>
            <person name="Marcet-Houben M."/>
            <person name="Poggeler S."/>
            <person name="Stajich J.E."/>
            <person name="Nowrousian M."/>
        </authorList>
    </citation>
    <scope>NUCLEOTIDE SEQUENCE [LARGE SCALE GENOMIC DNA]</scope>
    <source>
        <strain evidence="2">CBS 100304</strain>
        <tissue evidence="1">Vegetative mycelium</tissue>
    </source>
</reference>
<evidence type="ECO:0000313" key="1">
    <source>
        <dbReference type="EMBL" id="CCX34842.1"/>
    </source>
</evidence>
<dbReference type="Proteomes" id="UP000018144">
    <property type="component" value="Unassembled WGS sequence"/>
</dbReference>
<dbReference type="EMBL" id="HF936636">
    <property type="protein sequence ID" value="CCX34842.1"/>
    <property type="molecule type" value="Genomic_DNA"/>
</dbReference>
<sequence>MEASIDIAISRVLGVSQSRTRGPVNLGTFIMPNIRPLGVAAWADSLSTHRSVIMGELIVGLSGHEAQSEVEQEMNGR</sequence>
<name>U4LVT0_PYROM</name>
<organism evidence="1 2">
    <name type="scientific">Pyronema omphalodes (strain CBS 100304)</name>
    <name type="common">Pyronema confluens</name>
    <dbReference type="NCBI Taxonomy" id="1076935"/>
    <lineage>
        <taxon>Eukaryota</taxon>
        <taxon>Fungi</taxon>
        <taxon>Dikarya</taxon>
        <taxon>Ascomycota</taxon>
        <taxon>Pezizomycotina</taxon>
        <taxon>Pezizomycetes</taxon>
        <taxon>Pezizales</taxon>
        <taxon>Pyronemataceae</taxon>
        <taxon>Pyronema</taxon>
    </lineage>
</organism>
<protein>
    <submittedName>
        <fullName evidence="1">Uncharacterized protein</fullName>
    </submittedName>
</protein>
<proteinExistence type="predicted"/>